<evidence type="ECO:0000313" key="1">
    <source>
        <dbReference type="EMBL" id="KDR40683.1"/>
    </source>
</evidence>
<accession>A0A069PJ11</accession>
<protein>
    <submittedName>
        <fullName evidence="1">Uncharacterized protein</fullName>
    </submittedName>
</protein>
<sequence>MPLSKSESRVFGEKCLPVLLRTVATSFGFEFRVHPRLMSVSPSPGLHITGDRRADASLAYPLNVFVFLPPPGIRQFLGHVDRPIAVERASELIAGEIRKVMGQAGIDLPTRSQAKSEVLMVQLGDVAL</sequence>
<organism evidence="1 2">
    <name type="scientific">Caballeronia glathei</name>
    <dbReference type="NCBI Taxonomy" id="60547"/>
    <lineage>
        <taxon>Bacteria</taxon>
        <taxon>Pseudomonadati</taxon>
        <taxon>Pseudomonadota</taxon>
        <taxon>Betaproteobacteria</taxon>
        <taxon>Burkholderiales</taxon>
        <taxon>Burkholderiaceae</taxon>
        <taxon>Caballeronia</taxon>
    </lineage>
</organism>
<proteinExistence type="predicted"/>
<gene>
    <name evidence="1" type="ORF">BG61_23655</name>
</gene>
<evidence type="ECO:0000313" key="2">
    <source>
        <dbReference type="Proteomes" id="UP000027466"/>
    </source>
</evidence>
<dbReference type="AlphaFoldDB" id="A0A069PJ11"/>
<name>A0A069PJ11_9BURK</name>
<comment type="caution">
    <text evidence="1">The sequence shown here is derived from an EMBL/GenBank/DDBJ whole genome shotgun (WGS) entry which is preliminary data.</text>
</comment>
<dbReference type="Proteomes" id="UP000027466">
    <property type="component" value="Unassembled WGS sequence"/>
</dbReference>
<dbReference type="RefSeq" id="WP_035928910.1">
    <property type="nucleotide sequence ID" value="NZ_CADFFX010000014.1"/>
</dbReference>
<dbReference type="STRING" id="60547.GCA_000751215_01735"/>
<keyword evidence="2" id="KW-1185">Reference proteome</keyword>
<reference evidence="1 2" key="1">
    <citation type="submission" date="2014-03" db="EMBL/GenBank/DDBJ databases">
        <title>Draft Genome Sequences of Four Burkholderia Strains.</title>
        <authorList>
            <person name="Liu X.Y."/>
            <person name="Li C.X."/>
            <person name="Xu J.H."/>
        </authorList>
    </citation>
    <scope>NUCLEOTIDE SEQUENCE [LARGE SCALE GENOMIC DNA]</scope>
    <source>
        <strain evidence="1 2">DSM 50014</strain>
    </source>
</reference>
<dbReference type="EMBL" id="JFHC01000037">
    <property type="protein sequence ID" value="KDR40683.1"/>
    <property type="molecule type" value="Genomic_DNA"/>
</dbReference>